<dbReference type="SUPFAM" id="SSF52540">
    <property type="entry name" value="P-loop containing nucleoside triphosphate hydrolases"/>
    <property type="match status" value="2"/>
</dbReference>
<evidence type="ECO:0000256" key="1">
    <source>
        <dbReference type="ARBA" id="ARBA00004496"/>
    </source>
</evidence>
<dbReference type="InterPro" id="IPR027417">
    <property type="entry name" value="P-loop_NTPase"/>
</dbReference>
<evidence type="ECO:0000259" key="6">
    <source>
        <dbReference type="SMART" id="SM00382"/>
    </source>
</evidence>
<dbReference type="Pfam" id="PF17862">
    <property type="entry name" value="AAA_lid_3"/>
    <property type="match status" value="1"/>
</dbReference>
<evidence type="ECO:0000256" key="5">
    <source>
        <dbReference type="ARBA" id="ARBA00061477"/>
    </source>
</evidence>
<dbReference type="InterPro" id="IPR003959">
    <property type="entry name" value="ATPase_AAA_core"/>
</dbReference>
<keyword evidence="3" id="KW-0547">Nucleotide-binding</keyword>
<dbReference type="InterPro" id="IPR050168">
    <property type="entry name" value="AAA_ATPase_domain"/>
</dbReference>
<dbReference type="WBParaSite" id="sdigi.contig632.g9299.t1">
    <property type="protein sequence ID" value="sdigi.contig632.g9299.t1"/>
    <property type="gene ID" value="sdigi.contig632.g9299"/>
</dbReference>
<dbReference type="GO" id="GO:0016887">
    <property type="term" value="F:ATP hydrolysis activity"/>
    <property type="evidence" value="ECO:0007669"/>
    <property type="project" value="InterPro"/>
</dbReference>
<dbReference type="InterPro" id="IPR003960">
    <property type="entry name" value="ATPase_AAA_CS"/>
</dbReference>
<dbReference type="Pfam" id="PF00004">
    <property type="entry name" value="AAA"/>
    <property type="match status" value="1"/>
</dbReference>
<accession>A0A915Q5U0</accession>
<dbReference type="InterPro" id="IPR041569">
    <property type="entry name" value="AAA_lid_3"/>
</dbReference>
<dbReference type="Gene3D" id="3.40.50.300">
    <property type="entry name" value="P-loop containing nucleotide triphosphate hydrolases"/>
    <property type="match status" value="2"/>
</dbReference>
<dbReference type="GO" id="GO:0005524">
    <property type="term" value="F:ATP binding"/>
    <property type="evidence" value="ECO:0007669"/>
    <property type="project" value="UniProtKB-KW"/>
</dbReference>
<comment type="subcellular location">
    <subcellularLocation>
        <location evidence="1">Cytoplasm</location>
    </subcellularLocation>
</comment>
<comment type="similarity">
    <text evidence="5">Belongs to the AAA ATPase family. AFG2 subfamily.</text>
</comment>
<dbReference type="SMART" id="SM00382">
    <property type="entry name" value="AAA"/>
    <property type="match status" value="2"/>
</dbReference>
<dbReference type="AlphaFoldDB" id="A0A915Q5U0"/>
<organism evidence="7 8">
    <name type="scientific">Setaria digitata</name>
    <dbReference type="NCBI Taxonomy" id="48799"/>
    <lineage>
        <taxon>Eukaryota</taxon>
        <taxon>Metazoa</taxon>
        <taxon>Ecdysozoa</taxon>
        <taxon>Nematoda</taxon>
        <taxon>Chromadorea</taxon>
        <taxon>Rhabditida</taxon>
        <taxon>Spirurina</taxon>
        <taxon>Spiruromorpha</taxon>
        <taxon>Filarioidea</taxon>
        <taxon>Setariidae</taxon>
        <taxon>Setaria</taxon>
    </lineage>
</organism>
<name>A0A915Q5U0_9BILA</name>
<evidence type="ECO:0000256" key="3">
    <source>
        <dbReference type="ARBA" id="ARBA00022741"/>
    </source>
</evidence>
<feature type="domain" description="AAA+ ATPase" evidence="6">
    <location>
        <begin position="295"/>
        <end position="405"/>
    </location>
</feature>
<dbReference type="PANTHER" id="PTHR23077">
    <property type="entry name" value="AAA-FAMILY ATPASE"/>
    <property type="match status" value="1"/>
</dbReference>
<evidence type="ECO:0000313" key="8">
    <source>
        <dbReference type="WBParaSite" id="sdigi.contig632.g9299.t1"/>
    </source>
</evidence>
<keyword evidence="2" id="KW-0963">Cytoplasm</keyword>
<dbReference type="Proteomes" id="UP000887581">
    <property type="component" value="Unplaced"/>
</dbReference>
<keyword evidence="7" id="KW-1185">Reference proteome</keyword>
<dbReference type="CDD" id="cd19511">
    <property type="entry name" value="RecA-like_CDC48_r2-like"/>
    <property type="match status" value="1"/>
</dbReference>
<keyword evidence="4" id="KW-0067">ATP-binding</keyword>
<sequence length="757" mass="85919">MSKKKNIAIECPDCICYIHARSVDIHQKECSGSKEHDENFLLTSSVNIIVPDVGAILTSQILTNAATFLPPDIFGWEKWNTILMHPETMSKLHILPREPCWLSNTNNSSAFCSQCVTVWPCDQVKEMHVSFQKAQVGAKYRINIINDKNIRKVSIIQLCPSSGRHFSPVYAKKHFRNILKIVEKYQKIFSNYMATYLSNSYLAINAPLCVYYYGQEHSFNIVFSEEERLKMLTISSNLSSVILLKPISGCTYYVVDNAEASTSSLPLTFDHFGGAEIAKREIQDVLIKPLIQGKEACSVILSGYTGCGKTLFLRIVQECLHDKAIWLSGPEFEDFLENGAINYHQKMVLLVDNFENVKQCSEKLCDFMDANAHLLFVLAVRNIEVIGLPLRGRFPCELELMVPSLRERVEILHLLFRSMLNLPSAEELVQNIAQKSHGYTGGDLKAVFHRVCANFEFTGDNYDLLQRFDAALKRVRPTGIRQFVLQVPDVNWEDIGGNRKLKMKIEQAILWPYQYPEIFKRFASKPPSGILLYGPPGCSKTLIARAIASQSQMNFLAVKGPELFSKWVGESERAVRELFRRARQVAPAIIFFDEIDAVGANRGDRNENHVGERVLTQLLTELDGLEKKGDVMVLAATNRPDRLDSALLRPGRFNLTIHVPLPDEETRLEILRIRLSQIKAIVDLDVKDISKRTEGFSGAEVVELCDQAVREALLEKRDADKLESRHFHQALKEVMPRTPNWLLDIYKKFKQGDPVVV</sequence>
<dbReference type="Gene3D" id="1.10.8.60">
    <property type="match status" value="2"/>
</dbReference>
<feature type="domain" description="AAA+ ATPase" evidence="6">
    <location>
        <begin position="526"/>
        <end position="663"/>
    </location>
</feature>
<reference evidence="8" key="1">
    <citation type="submission" date="2022-11" db="UniProtKB">
        <authorList>
            <consortium name="WormBaseParasite"/>
        </authorList>
    </citation>
    <scope>IDENTIFICATION</scope>
</reference>
<dbReference type="PROSITE" id="PS00674">
    <property type="entry name" value="AAA"/>
    <property type="match status" value="1"/>
</dbReference>
<dbReference type="PANTHER" id="PTHR23077:SF27">
    <property type="entry name" value="ATPASE FAMILY GENE 2 PROTEIN HOMOLOG A"/>
    <property type="match status" value="1"/>
</dbReference>
<evidence type="ECO:0000313" key="7">
    <source>
        <dbReference type="Proteomes" id="UP000887581"/>
    </source>
</evidence>
<evidence type="ECO:0000256" key="4">
    <source>
        <dbReference type="ARBA" id="ARBA00022840"/>
    </source>
</evidence>
<proteinExistence type="inferred from homology"/>
<dbReference type="InterPro" id="IPR003593">
    <property type="entry name" value="AAA+_ATPase"/>
</dbReference>
<dbReference type="FunFam" id="3.40.50.300:FF:000567">
    <property type="entry name" value="ATPase, AAA family protein"/>
    <property type="match status" value="1"/>
</dbReference>
<evidence type="ECO:0000256" key="2">
    <source>
        <dbReference type="ARBA" id="ARBA00022490"/>
    </source>
</evidence>
<protein>
    <submittedName>
        <fullName evidence="8">AAA+ ATPase domain-containing protein</fullName>
    </submittedName>
</protein>
<dbReference type="GO" id="GO:0005737">
    <property type="term" value="C:cytoplasm"/>
    <property type="evidence" value="ECO:0007669"/>
    <property type="project" value="UniProtKB-SubCell"/>
</dbReference>